<proteinExistence type="predicted"/>
<name>A0A0V0H6N5_SOLCH</name>
<dbReference type="EMBL" id="GEDG01024315">
    <property type="protein sequence ID" value="JAP16065.1"/>
    <property type="molecule type" value="Transcribed_RNA"/>
</dbReference>
<sequence length="71" mass="8435">MPPKLFKKNMPPKLRVNQFFFLLCLNQNQHINSRQVQVSTNTPSEVQNYQIIHGSEHSTLHWRLVMVDFNN</sequence>
<protein>
    <submittedName>
        <fullName evidence="1">Putative ovule protein</fullName>
    </submittedName>
</protein>
<evidence type="ECO:0000313" key="1">
    <source>
        <dbReference type="EMBL" id="JAP16065.1"/>
    </source>
</evidence>
<reference evidence="1" key="1">
    <citation type="submission" date="2015-12" db="EMBL/GenBank/DDBJ databases">
        <title>Gene expression during late stages of embryo sac development: a critical building block for successful pollen-pistil interactions.</title>
        <authorList>
            <person name="Liu Y."/>
            <person name="Joly V."/>
            <person name="Sabar M."/>
            <person name="Matton D.P."/>
        </authorList>
    </citation>
    <scope>NUCLEOTIDE SEQUENCE</scope>
</reference>
<dbReference type="AlphaFoldDB" id="A0A0V0H6N5"/>
<accession>A0A0V0H6N5</accession>
<organism evidence="1">
    <name type="scientific">Solanum chacoense</name>
    <name type="common">Chaco potato</name>
    <dbReference type="NCBI Taxonomy" id="4108"/>
    <lineage>
        <taxon>Eukaryota</taxon>
        <taxon>Viridiplantae</taxon>
        <taxon>Streptophyta</taxon>
        <taxon>Embryophyta</taxon>
        <taxon>Tracheophyta</taxon>
        <taxon>Spermatophyta</taxon>
        <taxon>Magnoliopsida</taxon>
        <taxon>eudicotyledons</taxon>
        <taxon>Gunneridae</taxon>
        <taxon>Pentapetalae</taxon>
        <taxon>asterids</taxon>
        <taxon>lamiids</taxon>
        <taxon>Solanales</taxon>
        <taxon>Solanaceae</taxon>
        <taxon>Solanoideae</taxon>
        <taxon>Solaneae</taxon>
        <taxon>Solanum</taxon>
    </lineage>
</organism>